<dbReference type="InterPro" id="IPR023214">
    <property type="entry name" value="HAD_sf"/>
</dbReference>
<evidence type="ECO:0000313" key="1">
    <source>
        <dbReference type="EMBL" id="OGE90042.1"/>
    </source>
</evidence>
<dbReference type="InterPro" id="IPR036412">
    <property type="entry name" value="HAD-like_sf"/>
</dbReference>
<sequence length="201" mass="23902">MKPKIKLIIVDYYGVSTKGSYKETSQWIAKKYHLPYKKVYDVVYHKYFSPAALGKITEKQSFEGPIREFGLRETWQELLAKHMSFQHENKPVTTLMKKLQKEGYQILILSKNTPPQFKAALKKIGTRKYFKNIINTFDLRLPKASKKTMRIVLKKFKVKPEETVYIDDQDFNLPEARKMGVKTIYYRSFRQMKKQLDKYLN</sequence>
<dbReference type="PANTHER" id="PTHR43611">
    <property type="entry name" value="ALPHA-D-GLUCOSE 1-PHOSPHATE PHOSPHATASE"/>
    <property type="match status" value="1"/>
</dbReference>
<comment type="caution">
    <text evidence="1">The sequence shown here is derived from an EMBL/GenBank/DDBJ whole genome shotgun (WGS) entry which is preliminary data.</text>
</comment>
<protein>
    <submittedName>
        <fullName evidence="1">Uncharacterized protein</fullName>
    </submittedName>
</protein>
<dbReference type="Proteomes" id="UP000177682">
    <property type="component" value="Unassembled WGS sequence"/>
</dbReference>
<dbReference type="InterPro" id="IPR010033">
    <property type="entry name" value="HAD_SF_ppase_IIIC"/>
</dbReference>
<dbReference type="PANTHER" id="PTHR43611:SF3">
    <property type="entry name" value="FLAVIN MONONUCLEOTIDE HYDROLASE 1, CHLOROPLATIC"/>
    <property type="match status" value="1"/>
</dbReference>
<dbReference type="Gene3D" id="3.40.50.1000">
    <property type="entry name" value="HAD superfamily/HAD-like"/>
    <property type="match status" value="1"/>
</dbReference>
<name>A0A1F5PK45_9BACT</name>
<dbReference type="NCBIfam" id="TIGR01509">
    <property type="entry name" value="HAD-SF-IA-v3"/>
    <property type="match status" value="1"/>
</dbReference>
<dbReference type="EMBL" id="MFEY01000007">
    <property type="protein sequence ID" value="OGE90042.1"/>
    <property type="molecule type" value="Genomic_DNA"/>
</dbReference>
<dbReference type="SUPFAM" id="SSF56784">
    <property type="entry name" value="HAD-like"/>
    <property type="match status" value="1"/>
</dbReference>
<accession>A0A1F5PK45</accession>
<dbReference type="AlphaFoldDB" id="A0A1F5PK45"/>
<gene>
    <name evidence="1" type="ORF">A3E29_02945</name>
</gene>
<dbReference type="NCBIfam" id="TIGR01681">
    <property type="entry name" value="HAD-SF-IIIC"/>
    <property type="match status" value="1"/>
</dbReference>
<organism evidence="1 2">
    <name type="scientific">Candidatus Doudnabacteria bacterium RIFCSPHIGHO2_12_FULL_48_16</name>
    <dbReference type="NCBI Taxonomy" id="1817838"/>
    <lineage>
        <taxon>Bacteria</taxon>
        <taxon>Candidatus Doudnaibacteriota</taxon>
    </lineage>
</organism>
<proteinExistence type="predicted"/>
<dbReference type="InterPro" id="IPR006439">
    <property type="entry name" value="HAD-SF_hydro_IA"/>
</dbReference>
<reference evidence="1 2" key="1">
    <citation type="journal article" date="2016" name="Nat. Commun.">
        <title>Thousands of microbial genomes shed light on interconnected biogeochemical processes in an aquifer system.</title>
        <authorList>
            <person name="Anantharaman K."/>
            <person name="Brown C.T."/>
            <person name="Hug L.A."/>
            <person name="Sharon I."/>
            <person name="Castelle C.J."/>
            <person name="Probst A.J."/>
            <person name="Thomas B.C."/>
            <person name="Singh A."/>
            <person name="Wilkins M.J."/>
            <person name="Karaoz U."/>
            <person name="Brodie E.L."/>
            <person name="Williams K.H."/>
            <person name="Hubbard S.S."/>
            <person name="Banfield J.F."/>
        </authorList>
    </citation>
    <scope>NUCLEOTIDE SEQUENCE [LARGE SCALE GENOMIC DNA]</scope>
</reference>
<evidence type="ECO:0000313" key="2">
    <source>
        <dbReference type="Proteomes" id="UP000177682"/>
    </source>
</evidence>
<dbReference type="PRINTS" id="PR00413">
    <property type="entry name" value="HADHALOGNASE"/>
</dbReference>
<dbReference type="Pfam" id="PF00702">
    <property type="entry name" value="Hydrolase"/>
    <property type="match status" value="1"/>
</dbReference>